<evidence type="ECO:0000313" key="1">
    <source>
        <dbReference type="EMBL" id="OPJ55671.1"/>
    </source>
</evidence>
<dbReference type="AlphaFoldDB" id="A0A1V4I6S2"/>
<dbReference type="EMBL" id="MZGV01000109">
    <property type="protein sequence ID" value="OPJ55671.1"/>
    <property type="molecule type" value="Genomic_DNA"/>
</dbReference>
<name>A0A1V4I6S2_9CLOT</name>
<organism evidence="1 2">
    <name type="scientific">Clostridium oryzae</name>
    <dbReference type="NCBI Taxonomy" id="1450648"/>
    <lineage>
        <taxon>Bacteria</taxon>
        <taxon>Bacillati</taxon>
        <taxon>Bacillota</taxon>
        <taxon>Clostridia</taxon>
        <taxon>Eubacteriales</taxon>
        <taxon>Clostridiaceae</taxon>
        <taxon>Clostridium</taxon>
    </lineage>
</organism>
<sequence>MKKAFINRVSKNNNLNMTGLTMWKIYIKL</sequence>
<dbReference type="STRING" id="1450648.CLORY_43940"/>
<protein>
    <submittedName>
        <fullName evidence="1">Uncharacterized protein</fullName>
    </submittedName>
</protein>
<keyword evidence="2" id="KW-1185">Reference proteome</keyword>
<dbReference type="Proteomes" id="UP000190080">
    <property type="component" value="Unassembled WGS sequence"/>
</dbReference>
<reference evidence="1 2" key="1">
    <citation type="submission" date="2017-03" db="EMBL/GenBank/DDBJ databases">
        <title>Genome sequence of Clostridium oryzae DSM 28571.</title>
        <authorList>
            <person name="Poehlein A."/>
            <person name="Daniel R."/>
        </authorList>
    </citation>
    <scope>NUCLEOTIDE SEQUENCE [LARGE SCALE GENOMIC DNA]</scope>
    <source>
        <strain evidence="1 2">DSM 28571</strain>
    </source>
</reference>
<evidence type="ECO:0000313" key="2">
    <source>
        <dbReference type="Proteomes" id="UP000190080"/>
    </source>
</evidence>
<gene>
    <name evidence="1" type="ORF">CLORY_43940</name>
</gene>
<accession>A0A1V4I6S2</accession>
<comment type="caution">
    <text evidence="1">The sequence shown here is derived from an EMBL/GenBank/DDBJ whole genome shotgun (WGS) entry which is preliminary data.</text>
</comment>
<proteinExistence type="predicted"/>